<sequence>MCPELSLAIIYSAYTMRLIANKGNLLSTAFAKKTIYNFYKLSKVDGRRIRWCLYERIQFEKEMEPFDSEPKLETFFIKSNRFNSSLLTFLKSCGEFTPSEASAEGKLLTKINYIKSEFSEKIPRMKKVPDELCKSEALASVENVYQGSTLKIIDRIIRELSDKFEAFNNVNSMFRFLSGVEIEKLQI</sequence>
<proteinExistence type="predicted"/>
<evidence type="ECO:0000313" key="2">
    <source>
        <dbReference type="EnsemblMetazoa" id="HelroP164843"/>
    </source>
</evidence>
<dbReference type="CTD" id="20200707"/>
<dbReference type="HOGENOM" id="CLU_1449220_0_0_1"/>
<evidence type="ECO:0000313" key="3">
    <source>
        <dbReference type="Proteomes" id="UP000015101"/>
    </source>
</evidence>
<reference evidence="3" key="1">
    <citation type="submission" date="2012-12" db="EMBL/GenBank/DDBJ databases">
        <authorList>
            <person name="Hellsten U."/>
            <person name="Grimwood J."/>
            <person name="Chapman J.A."/>
            <person name="Shapiro H."/>
            <person name="Aerts A."/>
            <person name="Otillar R.P."/>
            <person name="Terry A.Y."/>
            <person name="Boore J.L."/>
            <person name="Simakov O."/>
            <person name="Marletaz F."/>
            <person name="Cho S.-J."/>
            <person name="Edsinger-Gonzales E."/>
            <person name="Havlak P."/>
            <person name="Kuo D.-H."/>
            <person name="Larsson T."/>
            <person name="Lv J."/>
            <person name="Arendt D."/>
            <person name="Savage R."/>
            <person name="Osoegawa K."/>
            <person name="de Jong P."/>
            <person name="Lindberg D.R."/>
            <person name="Seaver E.C."/>
            <person name="Weisblat D.A."/>
            <person name="Putnam N.H."/>
            <person name="Grigoriev I.V."/>
            <person name="Rokhsar D.S."/>
        </authorList>
    </citation>
    <scope>NUCLEOTIDE SEQUENCE</scope>
</reference>
<dbReference type="GeneID" id="20200707"/>
<dbReference type="InParanoid" id="T1EVV7"/>
<dbReference type="RefSeq" id="XP_009029046.1">
    <property type="nucleotide sequence ID" value="XM_009030798.1"/>
</dbReference>
<accession>T1EVV7</accession>
<gene>
    <name evidence="2" type="primary">20200707</name>
    <name evidence="1" type="ORF">HELRODRAFT_164843</name>
</gene>
<reference evidence="1 3" key="2">
    <citation type="journal article" date="2013" name="Nature">
        <title>Insights into bilaterian evolution from three spiralian genomes.</title>
        <authorList>
            <person name="Simakov O."/>
            <person name="Marletaz F."/>
            <person name="Cho S.J."/>
            <person name="Edsinger-Gonzales E."/>
            <person name="Havlak P."/>
            <person name="Hellsten U."/>
            <person name="Kuo D.H."/>
            <person name="Larsson T."/>
            <person name="Lv J."/>
            <person name="Arendt D."/>
            <person name="Savage R."/>
            <person name="Osoegawa K."/>
            <person name="de Jong P."/>
            <person name="Grimwood J."/>
            <person name="Chapman J.A."/>
            <person name="Shapiro H."/>
            <person name="Aerts A."/>
            <person name="Otillar R.P."/>
            <person name="Terry A.Y."/>
            <person name="Boore J.L."/>
            <person name="Grigoriev I.V."/>
            <person name="Lindberg D.R."/>
            <person name="Seaver E.C."/>
            <person name="Weisblat D.A."/>
            <person name="Putnam N.H."/>
            <person name="Rokhsar D.S."/>
        </authorList>
    </citation>
    <scope>NUCLEOTIDE SEQUENCE</scope>
</reference>
<dbReference type="OrthoDB" id="6153491at2759"/>
<dbReference type="KEGG" id="hro:HELRODRAFT_164843"/>
<dbReference type="eggNOG" id="ENOG502T1YC">
    <property type="taxonomic scope" value="Eukaryota"/>
</dbReference>
<organism evidence="2 3">
    <name type="scientific">Helobdella robusta</name>
    <name type="common">Californian leech</name>
    <dbReference type="NCBI Taxonomy" id="6412"/>
    <lineage>
        <taxon>Eukaryota</taxon>
        <taxon>Metazoa</taxon>
        <taxon>Spiralia</taxon>
        <taxon>Lophotrochozoa</taxon>
        <taxon>Annelida</taxon>
        <taxon>Clitellata</taxon>
        <taxon>Hirudinea</taxon>
        <taxon>Rhynchobdellida</taxon>
        <taxon>Glossiphoniidae</taxon>
        <taxon>Helobdella</taxon>
    </lineage>
</organism>
<dbReference type="EMBL" id="KB097639">
    <property type="protein sequence ID" value="ESN92744.1"/>
    <property type="molecule type" value="Genomic_DNA"/>
</dbReference>
<protein>
    <submittedName>
        <fullName evidence="1 2">Uncharacterized protein</fullName>
    </submittedName>
</protein>
<name>T1EVV7_HELRO</name>
<dbReference type="EnsemblMetazoa" id="HelroT164843">
    <property type="protein sequence ID" value="HelroP164843"/>
    <property type="gene ID" value="HelroG164843"/>
</dbReference>
<reference evidence="2" key="3">
    <citation type="submission" date="2015-06" db="UniProtKB">
        <authorList>
            <consortium name="EnsemblMetazoa"/>
        </authorList>
    </citation>
    <scope>IDENTIFICATION</scope>
</reference>
<evidence type="ECO:0000313" key="1">
    <source>
        <dbReference type="EMBL" id="ESN92744.1"/>
    </source>
</evidence>
<dbReference type="Proteomes" id="UP000015101">
    <property type="component" value="Unassembled WGS sequence"/>
</dbReference>
<keyword evidence="3" id="KW-1185">Reference proteome</keyword>
<dbReference type="AlphaFoldDB" id="T1EVV7"/>
<dbReference type="EMBL" id="AMQM01001852">
    <property type="status" value="NOT_ANNOTATED_CDS"/>
    <property type="molecule type" value="Genomic_DNA"/>
</dbReference>